<dbReference type="InterPro" id="IPR049712">
    <property type="entry name" value="Poly_export"/>
</dbReference>
<evidence type="ECO:0000259" key="1">
    <source>
        <dbReference type="Pfam" id="PF10531"/>
    </source>
</evidence>
<evidence type="ECO:0000259" key="2">
    <source>
        <dbReference type="Pfam" id="PF22461"/>
    </source>
</evidence>
<dbReference type="PANTHER" id="PTHR33619:SF3">
    <property type="entry name" value="POLYSACCHARIDE EXPORT PROTEIN GFCE-RELATED"/>
    <property type="match status" value="1"/>
</dbReference>
<accession>A0A382IWV8</accession>
<dbReference type="Gene3D" id="3.10.560.10">
    <property type="entry name" value="Outer membrane lipoprotein wza domain like"/>
    <property type="match status" value="2"/>
</dbReference>
<reference evidence="3" key="1">
    <citation type="submission" date="2018-05" db="EMBL/GenBank/DDBJ databases">
        <authorList>
            <person name="Lanie J.A."/>
            <person name="Ng W.-L."/>
            <person name="Kazmierczak K.M."/>
            <person name="Andrzejewski T.M."/>
            <person name="Davidsen T.M."/>
            <person name="Wayne K.J."/>
            <person name="Tettelin H."/>
            <person name="Glass J.I."/>
            <person name="Rusch D."/>
            <person name="Podicherti R."/>
            <person name="Tsui H.-C.T."/>
            <person name="Winkler M.E."/>
        </authorList>
    </citation>
    <scope>NUCLEOTIDE SEQUENCE</scope>
</reference>
<dbReference type="Pfam" id="PF22461">
    <property type="entry name" value="SLBB_2"/>
    <property type="match status" value="1"/>
</dbReference>
<dbReference type="AlphaFoldDB" id="A0A382IWV8"/>
<feature type="non-terminal residue" evidence="3">
    <location>
        <position position="1"/>
    </location>
</feature>
<gene>
    <name evidence="3" type="ORF">METZ01_LOCUS257074</name>
</gene>
<protein>
    <submittedName>
        <fullName evidence="3">Uncharacterized protein</fullName>
    </submittedName>
</protein>
<feature type="domain" description="Soluble ligand binding" evidence="1">
    <location>
        <begin position="17"/>
        <end position="60"/>
    </location>
</feature>
<dbReference type="EMBL" id="UINC01070232">
    <property type="protein sequence ID" value="SVC04220.1"/>
    <property type="molecule type" value="Genomic_DNA"/>
</dbReference>
<feature type="domain" description="SLBB" evidence="2">
    <location>
        <begin position="260"/>
        <end position="308"/>
    </location>
</feature>
<dbReference type="InterPro" id="IPR054765">
    <property type="entry name" value="SLBB_dom"/>
</dbReference>
<name>A0A382IWV8_9ZZZZ</name>
<proteinExistence type="predicted"/>
<evidence type="ECO:0000313" key="3">
    <source>
        <dbReference type="EMBL" id="SVC04220.1"/>
    </source>
</evidence>
<organism evidence="3">
    <name type="scientific">marine metagenome</name>
    <dbReference type="NCBI Taxonomy" id="408172"/>
    <lineage>
        <taxon>unclassified sequences</taxon>
        <taxon>metagenomes</taxon>
        <taxon>ecological metagenomes</taxon>
    </lineage>
</organism>
<dbReference type="PANTHER" id="PTHR33619">
    <property type="entry name" value="POLYSACCHARIDE EXPORT PROTEIN GFCE-RELATED"/>
    <property type="match status" value="1"/>
</dbReference>
<sequence>PLTYLEFSIGKIKNINITVSGHVQFPGNYVVNPSISISNILILSGGITEKGTLRNILLQRADVFVDTLDLYPLITGVGLTKQVTISESDIIVVPARGETVAVTGDVLNPAYFEVNPEDNILSLLRYAGVGNYKANKQAIIARPGASNLYVPKSDFDKTLLFHRDSLIIPLDYHPIKSISVSVTNHPIIHIPWIDNLSFNQIISIVNVDSSNVSDVELIRRSLKDNNQKPHPFDPTQNKDFIFFPDDHVSIHLFEKFTPTKTVIVRGEVNYPGTYPLINHKESLNSILNRAGGLQGGSTAMNNVIIKRDTLLFGSQSGELVLSPGDTVIARPLTGTIQVKGEVHNPGNFEWSAN</sequence>
<dbReference type="InterPro" id="IPR019554">
    <property type="entry name" value="Soluble_ligand-bd"/>
</dbReference>
<dbReference type="GO" id="GO:0015159">
    <property type="term" value="F:polysaccharide transmembrane transporter activity"/>
    <property type="evidence" value="ECO:0007669"/>
    <property type="project" value="InterPro"/>
</dbReference>
<feature type="non-terminal residue" evidence="3">
    <location>
        <position position="353"/>
    </location>
</feature>
<dbReference type="Pfam" id="PF10531">
    <property type="entry name" value="SLBB"/>
    <property type="match status" value="1"/>
</dbReference>